<name>A0A8H4LFV5_9HYPO</name>
<evidence type="ECO:0000256" key="1">
    <source>
        <dbReference type="SAM" id="MobiDB-lite"/>
    </source>
</evidence>
<feature type="region of interest" description="Disordered" evidence="1">
    <location>
        <begin position="331"/>
        <end position="367"/>
    </location>
</feature>
<reference evidence="2 3" key="1">
    <citation type="submission" date="2020-01" db="EMBL/GenBank/DDBJ databases">
        <title>Identification and distribution of gene clusters putatively required for synthesis of sphingolipid metabolism inhibitors in phylogenetically diverse species of the filamentous fungus Fusarium.</title>
        <authorList>
            <person name="Kim H.-S."/>
            <person name="Busman M."/>
            <person name="Brown D.W."/>
            <person name="Divon H."/>
            <person name="Uhlig S."/>
            <person name="Proctor R.H."/>
        </authorList>
    </citation>
    <scope>NUCLEOTIDE SEQUENCE [LARGE SCALE GENOMIC DNA]</scope>
    <source>
        <strain evidence="2 3">NRRL 20459</strain>
    </source>
</reference>
<protein>
    <submittedName>
        <fullName evidence="2">Uncharacterized protein</fullName>
    </submittedName>
</protein>
<evidence type="ECO:0000313" key="2">
    <source>
        <dbReference type="EMBL" id="KAF4466764.1"/>
    </source>
</evidence>
<gene>
    <name evidence="2" type="ORF">FALBO_6371</name>
</gene>
<dbReference type="Proteomes" id="UP000554235">
    <property type="component" value="Unassembled WGS sequence"/>
</dbReference>
<dbReference type="OrthoDB" id="10651100at2759"/>
<organism evidence="2 3">
    <name type="scientific">Fusarium albosuccineum</name>
    <dbReference type="NCBI Taxonomy" id="1237068"/>
    <lineage>
        <taxon>Eukaryota</taxon>
        <taxon>Fungi</taxon>
        <taxon>Dikarya</taxon>
        <taxon>Ascomycota</taxon>
        <taxon>Pezizomycotina</taxon>
        <taxon>Sordariomycetes</taxon>
        <taxon>Hypocreomycetidae</taxon>
        <taxon>Hypocreales</taxon>
        <taxon>Nectriaceae</taxon>
        <taxon>Fusarium</taxon>
        <taxon>Fusarium decemcellulare species complex</taxon>
    </lineage>
</organism>
<feature type="region of interest" description="Disordered" evidence="1">
    <location>
        <begin position="199"/>
        <end position="284"/>
    </location>
</feature>
<proteinExistence type="predicted"/>
<comment type="caution">
    <text evidence="2">The sequence shown here is derived from an EMBL/GenBank/DDBJ whole genome shotgun (WGS) entry which is preliminary data.</text>
</comment>
<evidence type="ECO:0000313" key="3">
    <source>
        <dbReference type="Proteomes" id="UP000554235"/>
    </source>
</evidence>
<feature type="region of interest" description="Disordered" evidence="1">
    <location>
        <begin position="1"/>
        <end position="33"/>
    </location>
</feature>
<sequence length="377" mass="41277">MVSKLAEVAGNPVSGSQFDKSPHLGRDVLGQGGRFLDTNDIDTVILRPTHVGSRTEEAPNMARSTSCPAVPERSPSLVMPEPLDHITSQPSAAQDIEEEHSPFEVLAPLDADISLDLRLSISTTSIDPDPTSPTTKSFYHSQNSSAEHLSLNVCRQTFGGPRNDGHVEGVGLVASMAQVFDGKATQDIGPRIVEQVSRPVIDPSTDEREPKRQGQVWPEHSRFKNDETYDLLCSSPPRSPTTWYSADDAGLSPPPEPNRKMPEPRPAMMKEYGTFNQPFDEPRASPAQSALLGELLHRAPTDQEQVALWRVLKYNTPINRSESWDVITSAAESKEARRPSDANKSRSEPGIVGLAWEEDDGGSNSVPELDEYHALLC</sequence>
<dbReference type="EMBL" id="JAADYS010000825">
    <property type="protein sequence ID" value="KAF4466764.1"/>
    <property type="molecule type" value="Genomic_DNA"/>
</dbReference>
<dbReference type="AlphaFoldDB" id="A0A8H4LFV5"/>
<feature type="region of interest" description="Disordered" evidence="1">
    <location>
        <begin position="48"/>
        <end position="73"/>
    </location>
</feature>
<feature type="compositionally biased region" description="Basic and acidic residues" evidence="1">
    <location>
        <begin position="332"/>
        <end position="347"/>
    </location>
</feature>
<accession>A0A8H4LFV5</accession>
<keyword evidence="3" id="KW-1185">Reference proteome</keyword>